<accession>A0AAP6B4Z0</accession>
<evidence type="ECO:0000313" key="5">
    <source>
        <dbReference type="Proteomes" id="UP001272987"/>
    </source>
</evidence>
<dbReference type="SUPFAM" id="SSF51679">
    <property type="entry name" value="Bacterial luciferase-like"/>
    <property type="match status" value="1"/>
</dbReference>
<dbReference type="EC" id="1.-.-.-" evidence="3"/>
<dbReference type="Pfam" id="PF00296">
    <property type="entry name" value="Bac_luciferase"/>
    <property type="match status" value="1"/>
</dbReference>
<dbReference type="RefSeq" id="WP_010353759.1">
    <property type="nucleotide sequence ID" value="NZ_BCMK01000009.1"/>
</dbReference>
<sequence>MKLSVVEQAPVVEGLTPADSLRHSIELARLADRLGYERFWVAEHHAEIFTAVPAPEILVARIAAETSGIRVGSGGVLLSLYSPLKVAEVFRTLHALYPGRIDLGIGRANRVRPPVFAALRDDGASQEPSSDDLWRRLAELRGYLDPAGERPFPVSPAMPGGPDLWLLGASVSSAEAAARLGLPYAYAHFIAPAFTREALDAYRTAFVPGPDAAAPAPILSVVVCCAETDAEAERVYATHRLFHRRMSQGDVRLLPPADLSVAEMDRPGPDPLAEESFEWPRYVVGSPDRVRDQLTKMADATGAEELGVVSMIHDQHDRLRSYRLLAEAFELTPRH</sequence>
<protein>
    <submittedName>
        <fullName evidence="3">MsnO8 family LLM class oxidoreductase</fullName>
        <ecNumber evidence="3">1.-.-.-</ecNumber>
    </submittedName>
</protein>
<evidence type="ECO:0000256" key="1">
    <source>
        <dbReference type="ARBA" id="ARBA00007789"/>
    </source>
</evidence>
<dbReference type="GO" id="GO:0016705">
    <property type="term" value="F:oxidoreductase activity, acting on paired donors, with incorporation or reduction of molecular oxygen"/>
    <property type="evidence" value="ECO:0007669"/>
    <property type="project" value="InterPro"/>
</dbReference>
<evidence type="ECO:0000313" key="4">
    <source>
        <dbReference type="EMBL" id="MDX3018658.1"/>
    </source>
</evidence>
<comment type="similarity">
    <text evidence="1">To bacterial alkanal monooxygenase alpha and beta chains.</text>
</comment>
<dbReference type="PANTHER" id="PTHR30137:SF6">
    <property type="entry name" value="LUCIFERASE-LIKE MONOOXYGENASE"/>
    <property type="match status" value="1"/>
</dbReference>
<dbReference type="EMBL" id="JARAWC010000001">
    <property type="protein sequence ID" value="MDX2958291.1"/>
    <property type="molecule type" value="Genomic_DNA"/>
</dbReference>
<dbReference type="PANTHER" id="PTHR30137">
    <property type="entry name" value="LUCIFERASE-LIKE MONOOXYGENASE"/>
    <property type="match status" value="1"/>
</dbReference>
<keyword evidence="3" id="KW-0560">Oxidoreductase</keyword>
<dbReference type="InterPro" id="IPR050766">
    <property type="entry name" value="Bact_Lucif_Oxidored"/>
</dbReference>
<dbReference type="Proteomes" id="UP001282288">
    <property type="component" value="Unassembled WGS sequence"/>
</dbReference>
<dbReference type="GO" id="GO:0005829">
    <property type="term" value="C:cytosol"/>
    <property type="evidence" value="ECO:0007669"/>
    <property type="project" value="TreeGrafter"/>
</dbReference>
<dbReference type="InterPro" id="IPR036661">
    <property type="entry name" value="Luciferase-like_sf"/>
</dbReference>
<name>A0AAP6B4Z0_9ACTN</name>
<organism evidence="3 6">
    <name type="scientific">Streptomyces acidiscabies</name>
    <dbReference type="NCBI Taxonomy" id="42234"/>
    <lineage>
        <taxon>Bacteria</taxon>
        <taxon>Bacillati</taxon>
        <taxon>Actinomycetota</taxon>
        <taxon>Actinomycetes</taxon>
        <taxon>Kitasatosporales</taxon>
        <taxon>Streptomycetaceae</taxon>
        <taxon>Streptomyces</taxon>
    </lineage>
</organism>
<dbReference type="NCBIfam" id="TIGR03558">
    <property type="entry name" value="oxido_grp_1"/>
    <property type="match status" value="1"/>
</dbReference>
<dbReference type="Proteomes" id="UP001272987">
    <property type="component" value="Unassembled WGS sequence"/>
</dbReference>
<dbReference type="InterPro" id="IPR011251">
    <property type="entry name" value="Luciferase-like_dom"/>
</dbReference>
<evidence type="ECO:0000313" key="6">
    <source>
        <dbReference type="Proteomes" id="UP001282288"/>
    </source>
</evidence>
<dbReference type="EMBL" id="JARAWP010000006">
    <property type="protein sequence ID" value="MDX3018658.1"/>
    <property type="molecule type" value="Genomic_DNA"/>
</dbReference>
<dbReference type="GeneID" id="69808331"/>
<keyword evidence="5" id="KW-1185">Reference proteome</keyword>
<dbReference type="AlphaFoldDB" id="A0AAP6B4Z0"/>
<comment type="caution">
    <text evidence="3">The sequence shown here is derived from an EMBL/GenBank/DDBJ whole genome shotgun (WGS) entry which is preliminary data.</text>
</comment>
<evidence type="ECO:0000259" key="2">
    <source>
        <dbReference type="Pfam" id="PF00296"/>
    </source>
</evidence>
<evidence type="ECO:0000313" key="3">
    <source>
        <dbReference type="EMBL" id="MDX2958291.1"/>
    </source>
</evidence>
<dbReference type="InterPro" id="IPR019949">
    <property type="entry name" value="CmoO-like"/>
</dbReference>
<proteinExistence type="predicted"/>
<feature type="domain" description="Luciferase-like" evidence="2">
    <location>
        <begin position="13"/>
        <end position="301"/>
    </location>
</feature>
<gene>
    <name evidence="3" type="ORF">PV399_00955</name>
    <name evidence="4" type="ORF">PV666_12265</name>
</gene>
<reference evidence="3 5" key="1">
    <citation type="journal article" date="2023" name="Microb. Genom.">
        <title>Mesoterricola silvestris gen. nov., sp. nov., Mesoterricola sediminis sp. nov., Geothrix oryzae sp. nov., Geothrix edaphica sp. nov., Geothrix rubra sp. nov., and Geothrix limicola sp. nov., six novel members of Acidobacteriota isolated from soils.</title>
        <authorList>
            <person name="Weisberg A.J."/>
            <person name="Pearce E."/>
            <person name="Kramer C.G."/>
            <person name="Chang J.H."/>
            <person name="Clarke C.R."/>
        </authorList>
    </citation>
    <scope>NUCLEOTIDE SEQUENCE</scope>
    <source>
        <strain evidence="4 5">NB05-1H</strain>
        <strain evidence="3">NRRL_B-16521</strain>
    </source>
</reference>
<dbReference type="Gene3D" id="3.20.20.30">
    <property type="entry name" value="Luciferase-like domain"/>
    <property type="match status" value="1"/>
</dbReference>